<dbReference type="PROSITE" id="PS00688">
    <property type="entry name" value="SIGMA54_INTERACT_3"/>
    <property type="match status" value="1"/>
</dbReference>
<dbReference type="InterPro" id="IPR058031">
    <property type="entry name" value="AAA_lid_NorR"/>
</dbReference>
<dbReference type="InterPro" id="IPR025943">
    <property type="entry name" value="Sigma_54_int_dom_ATP-bd_2"/>
</dbReference>
<dbReference type="Pfam" id="PF25601">
    <property type="entry name" value="AAA_lid_14"/>
    <property type="match status" value="1"/>
</dbReference>
<dbReference type="InterPro" id="IPR002078">
    <property type="entry name" value="Sigma_54_int"/>
</dbReference>
<gene>
    <name evidence="7" type="ORF">A4D02_33475</name>
</gene>
<dbReference type="InterPro" id="IPR025944">
    <property type="entry name" value="Sigma_54_int_dom_CS"/>
</dbReference>
<name>A0ABX3NUV2_9BACT</name>
<dbReference type="SUPFAM" id="SSF52540">
    <property type="entry name" value="P-loop containing nucleoside triphosphate hydrolases"/>
    <property type="match status" value="1"/>
</dbReference>
<dbReference type="PROSITE" id="PS50045">
    <property type="entry name" value="SIGMA54_INTERACT_4"/>
    <property type="match status" value="1"/>
</dbReference>
<dbReference type="SUPFAM" id="SSF46689">
    <property type="entry name" value="Homeodomain-like"/>
    <property type="match status" value="1"/>
</dbReference>
<dbReference type="PANTHER" id="PTHR32071:SF57">
    <property type="entry name" value="C4-DICARBOXYLATE TRANSPORT TRANSCRIPTIONAL REGULATORY PROTEIN DCTD"/>
    <property type="match status" value="1"/>
</dbReference>
<keyword evidence="1" id="KW-0547">Nucleotide-binding</keyword>
<keyword evidence="3" id="KW-0805">Transcription regulation</keyword>
<dbReference type="SUPFAM" id="SSF55781">
    <property type="entry name" value="GAF domain-like"/>
    <property type="match status" value="1"/>
</dbReference>
<sequence>MDHTPEDLNNIIAGISDKRELQQLIDDIKKVAPELAQGISMQLTVAMAKILAAGQIAEKEKEQAMLLSISNSIAATRNKMDLLEVLHGKLRTVFSFSHTVICILNSDKKTVRTFLLDPHSPNQQHPDYPRLTDEIFPISDSLLNVALHADTPVIFDGERLIRERKGSLCVRVNYDSGIREFLFVSLRNGEERIGFLMMCSAVPNEIDRHKLNLIQGIASQLSVAVASILANDELEKKMRAINSYKQQLEKEKWYLQEEINEVYNYQEIIGSSAALQQVYQRVSQVAKADSSVLILGETGTGKELLARAIHNQSYRKDQLMVKVNCAALSPNLIESELFGHERGSFTGATDRRIGKFELAAGGTLFLDEIGEMPLDLQVKLLRVLQEKEIERVGGKTVIPTDVRIIAATNRQLWEEVQAGRFRSDLYYRLNVFPVTIPPLRDRRKDIPALVDHFIAKYNRKTGKKISGVSAEVLSGLMAYSWPGNIRELEHLIERFVILTQDTFIQHIDIPVHNLVENPEPPTVASAEDARVRTIDEIEREHIVYVLKKCQGKVSGAGGAAELLQIPSTTLNSKMKRLNIHRRDFE</sequence>
<keyword evidence="5" id="KW-0804">Transcription</keyword>
<evidence type="ECO:0000313" key="8">
    <source>
        <dbReference type="Proteomes" id="UP000192277"/>
    </source>
</evidence>
<dbReference type="Gene3D" id="1.10.8.60">
    <property type="match status" value="1"/>
</dbReference>
<reference evidence="7 8" key="1">
    <citation type="submission" date="2016-04" db="EMBL/GenBank/DDBJ databases">
        <authorList>
            <person name="Chen L."/>
            <person name="Zhuang W."/>
            <person name="Wang G."/>
        </authorList>
    </citation>
    <scope>NUCLEOTIDE SEQUENCE [LARGE SCALE GENOMIC DNA]</scope>
    <source>
        <strain evidence="8">GR20</strain>
    </source>
</reference>
<dbReference type="PROSITE" id="PS00676">
    <property type="entry name" value="SIGMA54_INTERACT_2"/>
    <property type="match status" value="1"/>
</dbReference>
<dbReference type="CDD" id="cd00009">
    <property type="entry name" value="AAA"/>
    <property type="match status" value="1"/>
</dbReference>
<proteinExistence type="predicted"/>
<accession>A0ABX3NUV2</accession>
<evidence type="ECO:0000256" key="4">
    <source>
        <dbReference type="ARBA" id="ARBA00023125"/>
    </source>
</evidence>
<dbReference type="RefSeq" id="WP_014218015.1">
    <property type="nucleotide sequence ID" value="NZ_LWBO01000020.1"/>
</dbReference>
<organism evidence="7 8">
    <name type="scientific">Niastella koreensis</name>
    <dbReference type="NCBI Taxonomy" id="354356"/>
    <lineage>
        <taxon>Bacteria</taxon>
        <taxon>Pseudomonadati</taxon>
        <taxon>Bacteroidota</taxon>
        <taxon>Chitinophagia</taxon>
        <taxon>Chitinophagales</taxon>
        <taxon>Chitinophagaceae</taxon>
        <taxon>Niastella</taxon>
    </lineage>
</organism>
<protein>
    <submittedName>
        <fullName evidence="7">Fis family transcriptional regulator</fullName>
    </submittedName>
</protein>
<keyword evidence="8" id="KW-1185">Reference proteome</keyword>
<dbReference type="InterPro" id="IPR003593">
    <property type="entry name" value="AAA+_ATPase"/>
</dbReference>
<dbReference type="InterPro" id="IPR009057">
    <property type="entry name" value="Homeodomain-like_sf"/>
</dbReference>
<dbReference type="Gene3D" id="3.30.450.40">
    <property type="match status" value="1"/>
</dbReference>
<evidence type="ECO:0000313" key="7">
    <source>
        <dbReference type="EMBL" id="OQP45312.1"/>
    </source>
</evidence>
<dbReference type="InterPro" id="IPR025662">
    <property type="entry name" value="Sigma_54_int_dom_ATP-bd_1"/>
</dbReference>
<evidence type="ECO:0000256" key="2">
    <source>
        <dbReference type="ARBA" id="ARBA00022840"/>
    </source>
</evidence>
<dbReference type="SMART" id="SM00382">
    <property type="entry name" value="AAA"/>
    <property type="match status" value="1"/>
</dbReference>
<dbReference type="InterPro" id="IPR029016">
    <property type="entry name" value="GAF-like_dom_sf"/>
</dbReference>
<comment type="caution">
    <text evidence="7">The sequence shown here is derived from an EMBL/GenBank/DDBJ whole genome shotgun (WGS) entry which is preliminary data.</text>
</comment>
<dbReference type="PROSITE" id="PS00675">
    <property type="entry name" value="SIGMA54_INTERACT_1"/>
    <property type="match status" value="1"/>
</dbReference>
<evidence type="ECO:0000259" key="6">
    <source>
        <dbReference type="PROSITE" id="PS50045"/>
    </source>
</evidence>
<dbReference type="PANTHER" id="PTHR32071">
    <property type="entry name" value="TRANSCRIPTIONAL REGULATORY PROTEIN"/>
    <property type="match status" value="1"/>
</dbReference>
<keyword evidence="4" id="KW-0238">DNA-binding</keyword>
<dbReference type="EMBL" id="LWBO01000020">
    <property type="protein sequence ID" value="OQP45312.1"/>
    <property type="molecule type" value="Genomic_DNA"/>
</dbReference>
<dbReference type="Pfam" id="PF00158">
    <property type="entry name" value="Sigma54_activat"/>
    <property type="match status" value="1"/>
</dbReference>
<feature type="domain" description="Sigma-54 factor interaction" evidence="6">
    <location>
        <begin position="268"/>
        <end position="497"/>
    </location>
</feature>
<evidence type="ECO:0000256" key="1">
    <source>
        <dbReference type="ARBA" id="ARBA00022741"/>
    </source>
</evidence>
<dbReference type="InterPro" id="IPR027417">
    <property type="entry name" value="P-loop_NTPase"/>
</dbReference>
<dbReference type="Proteomes" id="UP000192277">
    <property type="component" value="Unassembled WGS sequence"/>
</dbReference>
<keyword evidence="2" id="KW-0067">ATP-binding</keyword>
<dbReference type="Gene3D" id="3.40.50.300">
    <property type="entry name" value="P-loop containing nucleotide triphosphate hydrolases"/>
    <property type="match status" value="1"/>
</dbReference>
<evidence type="ECO:0000256" key="5">
    <source>
        <dbReference type="ARBA" id="ARBA00023163"/>
    </source>
</evidence>
<dbReference type="Gene3D" id="1.10.10.60">
    <property type="entry name" value="Homeodomain-like"/>
    <property type="match status" value="1"/>
</dbReference>
<evidence type="ECO:0000256" key="3">
    <source>
        <dbReference type="ARBA" id="ARBA00023015"/>
    </source>
</evidence>